<organism evidence="1 2">
    <name type="scientific">Bradyrhizobium lablabi</name>
    <dbReference type="NCBI Taxonomy" id="722472"/>
    <lineage>
        <taxon>Bacteria</taxon>
        <taxon>Pseudomonadati</taxon>
        <taxon>Pseudomonadota</taxon>
        <taxon>Alphaproteobacteria</taxon>
        <taxon>Hyphomicrobiales</taxon>
        <taxon>Nitrobacteraceae</taxon>
        <taxon>Bradyrhizobium</taxon>
    </lineage>
</organism>
<name>A0A0R3N631_9BRAD</name>
<evidence type="ECO:0000313" key="1">
    <source>
        <dbReference type="EMBL" id="KRR25421.1"/>
    </source>
</evidence>
<reference evidence="1 2" key="1">
    <citation type="submission" date="2014-03" db="EMBL/GenBank/DDBJ databases">
        <title>Bradyrhizobium valentinum sp. nov., isolated from effective nodules of Lupinus mariae-josephae, a lupine endemic of basic-lime soils in Eastern Spain.</title>
        <authorList>
            <person name="Duran D."/>
            <person name="Rey L."/>
            <person name="Navarro A."/>
            <person name="Busquets A."/>
            <person name="Imperial J."/>
            <person name="Ruiz-Argueso T."/>
        </authorList>
    </citation>
    <scope>NUCLEOTIDE SEQUENCE [LARGE SCALE GENOMIC DNA]</scope>
    <source>
        <strain evidence="1 2">CCBAU 23086</strain>
    </source>
</reference>
<proteinExistence type="predicted"/>
<dbReference type="AlphaFoldDB" id="A0A0R3N631"/>
<comment type="caution">
    <text evidence="1">The sequence shown here is derived from an EMBL/GenBank/DDBJ whole genome shotgun (WGS) entry which is preliminary data.</text>
</comment>
<gene>
    <name evidence="1" type="ORF">CQ14_10600</name>
</gene>
<protein>
    <submittedName>
        <fullName evidence="1">Uncharacterized protein</fullName>
    </submittedName>
</protein>
<dbReference type="Proteomes" id="UP000051660">
    <property type="component" value="Unassembled WGS sequence"/>
</dbReference>
<sequence>MLVTPARAAEVLSWQGVGPVQLGMTVHAAERALGKKLAPRDLAFTSDECYVTGRADKVDPGITYVIENGKITVISVFRSDGQTPDVLDKHRAGIGSTEEDIRSAYGQVKKARGFYDRGEPPENDPAYVPEFWIEADSPDSKRTILFITQAGKITSMTTGLKPMVLEAEPCH</sequence>
<accession>A0A0R3N631</accession>
<dbReference type="EMBL" id="LLYB01000057">
    <property type="protein sequence ID" value="KRR25421.1"/>
    <property type="molecule type" value="Genomic_DNA"/>
</dbReference>
<evidence type="ECO:0000313" key="2">
    <source>
        <dbReference type="Proteomes" id="UP000051660"/>
    </source>
</evidence>